<name>A0A9W8P0G3_9AGAR</name>
<dbReference type="EMBL" id="JANVFU010000007">
    <property type="protein sequence ID" value="KAJ3744514.1"/>
    <property type="molecule type" value="Genomic_DNA"/>
</dbReference>
<evidence type="ECO:0000313" key="3">
    <source>
        <dbReference type="Proteomes" id="UP001142393"/>
    </source>
</evidence>
<comment type="caution">
    <text evidence="2">The sequence shown here is derived from an EMBL/GenBank/DDBJ whole genome shotgun (WGS) entry which is preliminary data.</text>
</comment>
<organism evidence="2 3">
    <name type="scientific">Lentinula detonsa</name>
    <dbReference type="NCBI Taxonomy" id="2804962"/>
    <lineage>
        <taxon>Eukaryota</taxon>
        <taxon>Fungi</taxon>
        <taxon>Dikarya</taxon>
        <taxon>Basidiomycota</taxon>
        <taxon>Agaricomycotina</taxon>
        <taxon>Agaricomycetes</taxon>
        <taxon>Agaricomycetidae</taxon>
        <taxon>Agaricales</taxon>
        <taxon>Marasmiineae</taxon>
        <taxon>Omphalotaceae</taxon>
        <taxon>Lentinula</taxon>
    </lineage>
</organism>
<accession>A0A9W8P0G3</accession>
<reference evidence="2 3" key="1">
    <citation type="journal article" date="2023" name="Proc. Natl. Acad. Sci. U.S.A.">
        <title>A global phylogenomic analysis of the shiitake genus Lentinula.</title>
        <authorList>
            <person name="Sierra-Patev S."/>
            <person name="Min B."/>
            <person name="Naranjo-Ortiz M."/>
            <person name="Looney B."/>
            <person name="Konkel Z."/>
            <person name="Slot J.C."/>
            <person name="Sakamoto Y."/>
            <person name="Steenwyk J.L."/>
            <person name="Rokas A."/>
            <person name="Carro J."/>
            <person name="Camarero S."/>
            <person name="Ferreira P."/>
            <person name="Molpeceres G."/>
            <person name="Ruiz-Duenas F.J."/>
            <person name="Serrano A."/>
            <person name="Henrissat B."/>
            <person name="Drula E."/>
            <person name="Hughes K.W."/>
            <person name="Mata J.L."/>
            <person name="Ishikawa N.K."/>
            <person name="Vargas-Isla R."/>
            <person name="Ushijima S."/>
            <person name="Smith C.A."/>
            <person name="Donoghue J."/>
            <person name="Ahrendt S."/>
            <person name="Andreopoulos W."/>
            <person name="He G."/>
            <person name="LaButti K."/>
            <person name="Lipzen A."/>
            <person name="Ng V."/>
            <person name="Riley R."/>
            <person name="Sandor L."/>
            <person name="Barry K."/>
            <person name="Martinez A.T."/>
            <person name="Xiao Y."/>
            <person name="Gibbons J.G."/>
            <person name="Terashima K."/>
            <person name="Grigoriev I.V."/>
            <person name="Hibbett D."/>
        </authorList>
    </citation>
    <scope>NUCLEOTIDE SEQUENCE [LARGE SCALE GENOMIC DNA]</scope>
    <source>
        <strain evidence="2 3">TFB7810</strain>
    </source>
</reference>
<gene>
    <name evidence="2" type="ORF">DFH05DRAFT_1195247</name>
</gene>
<proteinExistence type="predicted"/>
<sequence length="161" mass="18922">MLARDLLYEGFNVRNIWAIFARDGVSQDRLELHIKDPIRHGPKLRNTRIDKYAPDTKTMKQTPWNRALVHKFAAKASDIVANCVDKRFGPDTIDWVRLFSDRFYDIFKQVIKARRQPGESHEARILRLVLDDNNRKERNAKVSLRHAVRDSHKLSMNGHKH</sequence>
<dbReference type="AlphaFoldDB" id="A0A9W8P0G3"/>
<evidence type="ECO:0000313" key="2">
    <source>
        <dbReference type="EMBL" id="KAJ3744514.1"/>
    </source>
</evidence>
<evidence type="ECO:0000256" key="1">
    <source>
        <dbReference type="SAM" id="MobiDB-lite"/>
    </source>
</evidence>
<keyword evidence="3" id="KW-1185">Reference proteome</keyword>
<protein>
    <submittedName>
        <fullName evidence="2">Uncharacterized protein</fullName>
    </submittedName>
</protein>
<feature type="region of interest" description="Disordered" evidence="1">
    <location>
        <begin position="140"/>
        <end position="161"/>
    </location>
</feature>
<dbReference type="Proteomes" id="UP001142393">
    <property type="component" value="Unassembled WGS sequence"/>
</dbReference>